<evidence type="ECO:0000256" key="1">
    <source>
        <dbReference type="SAM" id="Phobius"/>
    </source>
</evidence>
<dbReference type="AlphaFoldDB" id="A0A6G1JW85"/>
<keyword evidence="1" id="KW-1133">Transmembrane helix</keyword>
<feature type="transmembrane region" description="Helical" evidence="1">
    <location>
        <begin position="20"/>
        <end position="41"/>
    </location>
</feature>
<keyword evidence="1" id="KW-0812">Transmembrane</keyword>
<evidence type="ECO:0000313" key="2">
    <source>
        <dbReference type="EMBL" id="KAF2704515.1"/>
    </source>
</evidence>
<feature type="non-terminal residue" evidence="2">
    <location>
        <position position="1"/>
    </location>
</feature>
<name>A0A6G1JW85_9PLEO</name>
<sequence>YIFVHYAPPLPRHLALPIGSRFASVYPLFILVSVLRALSLVSRRYCGPVRRLLFARSWRKGR</sequence>
<keyword evidence="3" id="KW-1185">Reference proteome</keyword>
<protein>
    <submittedName>
        <fullName evidence="2">Uncharacterized protein</fullName>
    </submittedName>
</protein>
<proteinExistence type="predicted"/>
<evidence type="ECO:0000313" key="3">
    <source>
        <dbReference type="Proteomes" id="UP000799428"/>
    </source>
</evidence>
<accession>A0A6G1JW85</accession>
<dbReference type="Proteomes" id="UP000799428">
    <property type="component" value="Unassembled WGS sequence"/>
</dbReference>
<reference evidence="2" key="1">
    <citation type="journal article" date="2020" name="Stud. Mycol.">
        <title>101 Dothideomycetes genomes: a test case for predicting lifestyles and emergence of pathogens.</title>
        <authorList>
            <person name="Haridas S."/>
            <person name="Albert R."/>
            <person name="Binder M."/>
            <person name="Bloem J."/>
            <person name="Labutti K."/>
            <person name="Salamov A."/>
            <person name="Andreopoulos B."/>
            <person name="Baker S."/>
            <person name="Barry K."/>
            <person name="Bills G."/>
            <person name="Bluhm B."/>
            <person name="Cannon C."/>
            <person name="Castanera R."/>
            <person name="Culley D."/>
            <person name="Daum C."/>
            <person name="Ezra D."/>
            <person name="Gonzalez J."/>
            <person name="Henrissat B."/>
            <person name="Kuo A."/>
            <person name="Liang C."/>
            <person name="Lipzen A."/>
            <person name="Lutzoni F."/>
            <person name="Magnuson J."/>
            <person name="Mondo S."/>
            <person name="Nolan M."/>
            <person name="Ohm R."/>
            <person name="Pangilinan J."/>
            <person name="Park H.-J."/>
            <person name="Ramirez L."/>
            <person name="Alfaro M."/>
            <person name="Sun H."/>
            <person name="Tritt A."/>
            <person name="Yoshinaga Y."/>
            <person name="Zwiers L.-H."/>
            <person name="Turgeon B."/>
            <person name="Goodwin S."/>
            <person name="Spatafora J."/>
            <person name="Crous P."/>
            <person name="Grigoriev I."/>
        </authorList>
    </citation>
    <scope>NUCLEOTIDE SEQUENCE</scope>
    <source>
        <strain evidence="2">CBS 279.74</strain>
    </source>
</reference>
<keyword evidence="1" id="KW-0472">Membrane</keyword>
<gene>
    <name evidence="2" type="ORF">K504DRAFT_441782</name>
</gene>
<dbReference type="EMBL" id="MU005782">
    <property type="protein sequence ID" value="KAF2704515.1"/>
    <property type="molecule type" value="Genomic_DNA"/>
</dbReference>
<organism evidence="2 3">
    <name type="scientific">Pleomassaria siparia CBS 279.74</name>
    <dbReference type="NCBI Taxonomy" id="1314801"/>
    <lineage>
        <taxon>Eukaryota</taxon>
        <taxon>Fungi</taxon>
        <taxon>Dikarya</taxon>
        <taxon>Ascomycota</taxon>
        <taxon>Pezizomycotina</taxon>
        <taxon>Dothideomycetes</taxon>
        <taxon>Pleosporomycetidae</taxon>
        <taxon>Pleosporales</taxon>
        <taxon>Pleomassariaceae</taxon>
        <taxon>Pleomassaria</taxon>
    </lineage>
</organism>